<dbReference type="Pfam" id="PF00498">
    <property type="entry name" value="FHA"/>
    <property type="match status" value="1"/>
</dbReference>
<keyword evidence="5" id="KW-1185">Reference proteome</keyword>
<name>B9XNH4_PEDPL</name>
<feature type="domain" description="FHA" evidence="3">
    <location>
        <begin position="35"/>
        <end position="84"/>
    </location>
</feature>
<dbReference type="SUPFAM" id="SSF49879">
    <property type="entry name" value="SMAD/FHA domain"/>
    <property type="match status" value="1"/>
</dbReference>
<dbReference type="CDD" id="cd00060">
    <property type="entry name" value="FHA"/>
    <property type="match status" value="1"/>
</dbReference>
<feature type="transmembrane region" description="Helical" evidence="2">
    <location>
        <begin position="289"/>
        <end position="308"/>
    </location>
</feature>
<feature type="transmembrane region" description="Helical" evidence="2">
    <location>
        <begin position="478"/>
        <end position="501"/>
    </location>
</feature>
<feature type="region of interest" description="Disordered" evidence="1">
    <location>
        <begin position="177"/>
        <end position="199"/>
    </location>
</feature>
<evidence type="ECO:0000256" key="2">
    <source>
        <dbReference type="SAM" id="Phobius"/>
    </source>
</evidence>
<protein>
    <submittedName>
        <fullName evidence="4">FHA domain containing protein</fullName>
    </submittedName>
</protein>
<organism evidence="4 5">
    <name type="scientific">Pedosphaera parvula (strain Ellin514)</name>
    <dbReference type="NCBI Taxonomy" id="320771"/>
    <lineage>
        <taxon>Bacteria</taxon>
        <taxon>Pseudomonadati</taxon>
        <taxon>Verrucomicrobiota</taxon>
        <taxon>Pedosphaerae</taxon>
        <taxon>Pedosphaerales</taxon>
        <taxon>Pedosphaeraceae</taxon>
        <taxon>Pedosphaera</taxon>
    </lineage>
</organism>
<feature type="transmembrane region" description="Helical" evidence="2">
    <location>
        <begin position="397"/>
        <end position="424"/>
    </location>
</feature>
<feature type="transmembrane region" description="Helical" evidence="2">
    <location>
        <begin position="314"/>
        <end position="335"/>
    </location>
</feature>
<dbReference type="SMART" id="SM00240">
    <property type="entry name" value="FHA"/>
    <property type="match status" value="1"/>
</dbReference>
<dbReference type="InterPro" id="IPR050923">
    <property type="entry name" value="Cell_Proc_Reg/RNA_Proc"/>
</dbReference>
<dbReference type="InterPro" id="IPR008984">
    <property type="entry name" value="SMAD_FHA_dom_sf"/>
</dbReference>
<feature type="transmembrane region" description="Helical" evidence="2">
    <location>
        <begin position="369"/>
        <end position="391"/>
    </location>
</feature>
<evidence type="ECO:0000313" key="4">
    <source>
        <dbReference type="EMBL" id="EEF58633.1"/>
    </source>
</evidence>
<keyword evidence="2" id="KW-1133">Transmembrane helix</keyword>
<dbReference type="Proteomes" id="UP000003688">
    <property type="component" value="Unassembled WGS sequence"/>
</dbReference>
<gene>
    <name evidence="4" type="ORF">Cflav_PD1534</name>
</gene>
<dbReference type="InterPro" id="IPR000253">
    <property type="entry name" value="FHA_dom"/>
</dbReference>
<proteinExistence type="predicted"/>
<accession>B9XNH4</accession>
<dbReference type="AlphaFoldDB" id="B9XNH4"/>
<dbReference type="EMBL" id="ABOX02000040">
    <property type="protein sequence ID" value="EEF58633.1"/>
    <property type="molecule type" value="Genomic_DNA"/>
</dbReference>
<feature type="transmembrane region" description="Helical" evidence="2">
    <location>
        <begin position="445"/>
        <end position="466"/>
    </location>
</feature>
<feature type="compositionally biased region" description="Pro residues" evidence="1">
    <location>
        <begin position="182"/>
        <end position="197"/>
    </location>
</feature>
<evidence type="ECO:0000256" key="1">
    <source>
        <dbReference type="SAM" id="MobiDB-lite"/>
    </source>
</evidence>
<keyword evidence="2" id="KW-0812">Transmembrane</keyword>
<evidence type="ECO:0000313" key="5">
    <source>
        <dbReference type="Proteomes" id="UP000003688"/>
    </source>
</evidence>
<comment type="caution">
    <text evidence="4">The sequence shown here is derived from an EMBL/GenBank/DDBJ whole genome shotgun (WGS) entry which is preliminary data.</text>
</comment>
<dbReference type="PANTHER" id="PTHR23308">
    <property type="entry name" value="NUCLEAR INHIBITOR OF PROTEIN PHOSPHATASE-1"/>
    <property type="match status" value="1"/>
</dbReference>
<reference evidence="4 5" key="1">
    <citation type="journal article" date="2011" name="J. Bacteriol.">
        <title>Genome sequence of 'Pedosphaera parvula' Ellin514, an aerobic Verrucomicrobial isolate from pasture soil.</title>
        <authorList>
            <person name="Kant R."/>
            <person name="van Passel M.W."/>
            <person name="Sangwan P."/>
            <person name="Palva A."/>
            <person name="Lucas S."/>
            <person name="Copeland A."/>
            <person name="Lapidus A."/>
            <person name="Glavina Del Rio T."/>
            <person name="Dalin E."/>
            <person name="Tice H."/>
            <person name="Bruce D."/>
            <person name="Goodwin L."/>
            <person name="Pitluck S."/>
            <person name="Chertkov O."/>
            <person name="Larimer F.W."/>
            <person name="Land M.L."/>
            <person name="Hauser L."/>
            <person name="Brettin T.S."/>
            <person name="Detter J.C."/>
            <person name="Han S."/>
            <person name="de Vos W.M."/>
            <person name="Janssen P.H."/>
            <person name="Smidt H."/>
        </authorList>
    </citation>
    <scope>NUCLEOTIDE SEQUENCE [LARGE SCALE GENOMIC DNA]</scope>
    <source>
        <strain evidence="4 5">Ellin514</strain>
    </source>
</reference>
<dbReference type="Gene3D" id="2.60.200.20">
    <property type="match status" value="1"/>
</dbReference>
<evidence type="ECO:0000259" key="3">
    <source>
        <dbReference type="PROSITE" id="PS50006"/>
    </source>
</evidence>
<keyword evidence="2" id="KW-0472">Membrane</keyword>
<dbReference type="PROSITE" id="PS50006">
    <property type="entry name" value="FHA_DOMAIN"/>
    <property type="match status" value="1"/>
</dbReference>
<sequence>MIHRNSSNPNLIMPQLVLNPGTPQAKEYELKQGTNYIGRGFANDFQIDDGSVSTRHCQITVNGNQVHFQDLRSTNGSCLNGTPVQEATLQPGQRLRLGGVEFLFQDDAVGSVSVESLAMTATPVAVAMSVGGSAVATAAPVAVAAPASGLRISRSHAEETAASASPAPAGGLRVAGLAPTVAAPPPPSHEIPTPPLLSSPVARPGGKLVCKYHPKSTARWSCPKCGQVFCDLCVSARSMGSESGNFCRKCAVLCNPVEVAIDPTEASRKSNFFAQLGGAFGYPFRRGGMYVLVGGTLFFTLIQSLATFAFEMHFLLGVGFIFALWLEAISLGYLYGYMQNVIHVTADGDVDEPSLPEVTSFWQDIMAPCFQLIGILLLCFGPTIGAAAWAASNGGPVAALLAIPAILFGCVYFPMAILSATMLGSITAINPLVVIPAIAKVPLQYFVAFLVLGGVFLVRWAGAAWLPTIIPVRFVPGLISSFVGLYFLTVECRVLGLLYYANKQKIGWFNR</sequence>
<dbReference type="STRING" id="320771.Cflav_PD1534"/>